<evidence type="ECO:0000256" key="1">
    <source>
        <dbReference type="SAM" id="MobiDB-lite"/>
    </source>
</evidence>
<evidence type="ECO:0000313" key="3">
    <source>
        <dbReference type="Proteomes" id="UP000838763"/>
    </source>
</evidence>
<feature type="compositionally biased region" description="Polar residues" evidence="1">
    <location>
        <begin position="59"/>
        <end position="70"/>
    </location>
</feature>
<keyword evidence="3" id="KW-1185">Reference proteome</keyword>
<dbReference type="AlphaFoldDB" id="A0A9P1MF22"/>
<name>A0A9P1MF22_9PEZI</name>
<dbReference type="EMBL" id="CALLCH030000018">
    <property type="protein sequence ID" value="CAI4218892.1"/>
    <property type="molecule type" value="Genomic_DNA"/>
</dbReference>
<organism evidence="2 3">
    <name type="scientific">Parascedosporium putredinis</name>
    <dbReference type="NCBI Taxonomy" id="1442378"/>
    <lineage>
        <taxon>Eukaryota</taxon>
        <taxon>Fungi</taxon>
        <taxon>Dikarya</taxon>
        <taxon>Ascomycota</taxon>
        <taxon>Pezizomycotina</taxon>
        <taxon>Sordariomycetes</taxon>
        <taxon>Hypocreomycetidae</taxon>
        <taxon>Microascales</taxon>
        <taxon>Microascaceae</taxon>
        <taxon>Parascedosporium</taxon>
    </lineage>
</organism>
<comment type="caution">
    <text evidence="2">The sequence shown here is derived from an EMBL/GenBank/DDBJ whole genome shotgun (WGS) entry which is preliminary data.</text>
</comment>
<feature type="region of interest" description="Disordered" evidence="1">
    <location>
        <begin position="59"/>
        <end position="127"/>
    </location>
</feature>
<protein>
    <submittedName>
        <fullName evidence="2">Uncharacterized protein</fullName>
    </submittedName>
</protein>
<sequence length="127" mass="13834">MGGAAAADYLPQTTGGQQAPLTRNVGPEVVLDGMREALIEEMMDGPFDPIAWWKVMSPVTSDSSPVSQHAPQQLQQLQPQQQQPQPQQQPLISPPVARGRRRSDQRGEPMNRDRGKGKGKGRGRAEG</sequence>
<feature type="compositionally biased region" description="Low complexity" evidence="1">
    <location>
        <begin position="71"/>
        <end position="91"/>
    </location>
</feature>
<evidence type="ECO:0000313" key="2">
    <source>
        <dbReference type="EMBL" id="CAI4218892.1"/>
    </source>
</evidence>
<feature type="compositionally biased region" description="Polar residues" evidence="1">
    <location>
        <begin position="11"/>
        <end position="21"/>
    </location>
</feature>
<accession>A0A9P1MF22</accession>
<gene>
    <name evidence="2" type="ORF">PPNO1_LOCUS8465</name>
</gene>
<proteinExistence type="predicted"/>
<reference evidence="2" key="1">
    <citation type="submission" date="2022-11" db="EMBL/GenBank/DDBJ databases">
        <authorList>
            <person name="Scott C."/>
            <person name="Bruce N."/>
        </authorList>
    </citation>
    <scope>NUCLEOTIDE SEQUENCE</scope>
</reference>
<feature type="region of interest" description="Disordered" evidence="1">
    <location>
        <begin position="1"/>
        <end position="25"/>
    </location>
</feature>
<dbReference type="Proteomes" id="UP000838763">
    <property type="component" value="Unassembled WGS sequence"/>
</dbReference>
<feature type="compositionally biased region" description="Basic residues" evidence="1">
    <location>
        <begin position="117"/>
        <end position="127"/>
    </location>
</feature>
<feature type="compositionally biased region" description="Basic and acidic residues" evidence="1">
    <location>
        <begin position="102"/>
        <end position="116"/>
    </location>
</feature>